<dbReference type="Gene3D" id="1.25.40.20">
    <property type="entry name" value="Ankyrin repeat-containing domain"/>
    <property type="match status" value="1"/>
</dbReference>
<sequence>MFDTRPALLSAVLAGATEIVSMLLASFGDVIDVNAISNVTEVLQWPLMEATMEGHKEIALRLLDHPCIDINLMTHHGSTVLLSACWFDCLPVVERLLAMPGVVTSIVTKSGRTPFTCACCGDHVTIVRVLLDQNAIPDLNVQDHAGMSGFMWLCVHNQVDLVDELKDKVDLNLRCTKGLTALDYLSRHLSHGANDNATLVNLTESILALGGTFGTRAQSIISRRTCPADEVNLAELAFYMRFDALEQAIRNGAFAGDVNRLYKQLTALHILSTGFGVTPEDTSLEYEPRVDLIECLLTQYPSINLEITQTVSSVLHSN</sequence>
<organism evidence="3 4">
    <name type="scientific">Saprolegnia diclina (strain VS20)</name>
    <dbReference type="NCBI Taxonomy" id="1156394"/>
    <lineage>
        <taxon>Eukaryota</taxon>
        <taxon>Sar</taxon>
        <taxon>Stramenopiles</taxon>
        <taxon>Oomycota</taxon>
        <taxon>Saprolegniomycetes</taxon>
        <taxon>Saprolegniales</taxon>
        <taxon>Saprolegniaceae</taxon>
        <taxon>Saprolegnia</taxon>
    </lineage>
</organism>
<keyword evidence="4" id="KW-1185">Reference proteome</keyword>
<dbReference type="InterPro" id="IPR036770">
    <property type="entry name" value="Ankyrin_rpt-contain_sf"/>
</dbReference>
<reference evidence="3 4" key="1">
    <citation type="submission" date="2012-04" db="EMBL/GenBank/DDBJ databases">
        <title>The Genome Sequence of Saprolegnia declina VS20.</title>
        <authorList>
            <consortium name="The Broad Institute Genome Sequencing Platform"/>
            <person name="Russ C."/>
            <person name="Nusbaum C."/>
            <person name="Tyler B."/>
            <person name="van West P."/>
            <person name="Dieguez-Uribeondo J."/>
            <person name="de Bruijn I."/>
            <person name="Tripathy S."/>
            <person name="Jiang R."/>
            <person name="Young S.K."/>
            <person name="Zeng Q."/>
            <person name="Gargeya S."/>
            <person name="Fitzgerald M."/>
            <person name="Haas B."/>
            <person name="Abouelleil A."/>
            <person name="Alvarado L."/>
            <person name="Arachchi H.M."/>
            <person name="Berlin A."/>
            <person name="Chapman S.B."/>
            <person name="Goldberg J."/>
            <person name="Griggs A."/>
            <person name="Gujja S."/>
            <person name="Hansen M."/>
            <person name="Howarth C."/>
            <person name="Imamovic A."/>
            <person name="Larimer J."/>
            <person name="McCowen C."/>
            <person name="Montmayeur A."/>
            <person name="Murphy C."/>
            <person name="Neiman D."/>
            <person name="Pearson M."/>
            <person name="Priest M."/>
            <person name="Roberts A."/>
            <person name="Saif S."/>
            <person name="Shea T."/>
            <person name="Sisk P."/>
            <person name="Sykes S."/>
            <person name="Wortman J."/>
            <person name="Nusbaum C."/>
            <person name="Birren B."/>
        </authorList>
    </citation>
    <scope>NUCLEOTIDE SEQUENCE [LARGE SCALE GENOMIC DNA]</scope>
    <source>
        <strain evidence="3 4">VS20</strain>
    </source>
</reference>
<proteinExistence type="predicted"/>
<keyword evidence="2" id="KW-0040">ANK repeat</keyword>
<evidence type="ECO:0000313" key="4">
    <source>
        <dbReference type="Proteomes" id="UP000030762"/>
    </source>
</evidence>
<dbReference type="SMART" id="SM00248">
    <property type="entry name" value="ANK"/>
    <property type="match status" value="6"/>
</dbReference>
<dbReference type="EMBL" id="JH767342">
    <property type="protein sequence ID" value="EQC24921.1"/>
    <property type="molecule type" value="Genomic_DNA"/>
</dbReference>
<dbReference type="Proteomes" id="UP000030762">
    <property type="component" value="Unassembled WGS sequence"/>
</dbReference>
<accession>T0PRU6</accession>
<dbReference type="Pfam" id="PF12796">
    <property type="entry name" value="Ank_2"/>
    <property type="match status" value="1"/>
</dbReference>
<dbReference type="VEuPathDB" id="FungiDB:SDRG_17190"/>
<dbReference type="GeneID" id="19957917"/>
<dbReference type="InParanoid" id="T0PRU6"/>
<dbReference type="PANTHER" id="PTHR24198:SF165">
    <property type="entry name" value="ANKYRIN REPEAT-CONTAINING PROTEIN-RELATED"/>
    <property type="match status" value="1"/>
</dbReference>
<dbReference type="RefSeq" id="XP_008621649.1">
    <property type="nucleotide sequence ID" value="XM_008623427.1"/>
</dbReference>
<protein>
    <submittedName>
        <fullName evidence="3">Uncharacterized protein</fullName>
    </submittedName>
</protein>
<gene>
    <name evidence="3" type="ORF">SDRG_17190</name>
</gene>
<dbReference type="SUPFAM" id="SSF48403">
    <property type="entry name" value="Ankyrin repeat"/>
    <property type="match status" value="1"/>
</dbReference>
<dbReference type="AlphaFoldDB" id="T0PRU6"/>
<name>T0PRU6_SAPDV</name>
<dbReference type="InterPro" id="IPR002110">
    <property type="entry name" value="Ankyrin_rpt"/>
</dbReference>
<evidence type="ECO:0000256" key="2">
    <source>
        <dbReference type="ARBA" id="ARBA00023043"/>
    </source>
</evidence>
<evidence type="ECO:0000313" key="3">
    <source>
        <dbReference type="EMBL" id="EQC24921.1"/>
    </source>
</evidence>
<keyword evidence="1" id="KW-0677">Repeat</keyword>
<dbReference type="PANTHER" id="PTHR24198">
    <property type="entry name" value="ANKYRIN REPEAT AND PROTEIN KINASE DOMAIN-CONTAINING PROTEIN"/>
    <property type="match status" value="1"/>
</dbReference>
<evidence type="ECO:0000256" key="1">
    <source>
        <dbReference type="ARBA" id="ARBA00022737"/>
    </source>
</evidence>